<reference evidence="12 13" key="1">
    <citation type="submission" date="2023-01" db="EMBL/GenBank/DDBJ databases">
        <authorList>
            <person name="Whitehead M."/>
        </authorList>
    </citation>
    <scope>NUCLEOTIDE SEQUENCE [LARGE SCALE GENOMIC DNA]</scope>
</reference>
<dbReference type="InterPro" id="IPR000372">
    <property type="entry name" value="LRRNT"/>
</dbReference>
<feature type="chain" id="PRO_5043606248" description="Ig-like domain-containing protein" evidence="10">
    <location>
        <begin position="38"/>
        <end position="660"/>
    </location>
</feature>
<dbReference type="SUPFAM" id="SSF48726">
    <property type="entry name" value="Immunoglobulin"/>
    <property type="match status" value="1"/>
</dbReference>
<evidence type="ECO:0000256" key="3">
    <source>
        <dbReference type="ARBA" id="ARBA00022692"/>
    </source>
</evidence>
<dbReference type="AlphaFoldDB" id="A0AAV0X8X9"/>
<feature type="signal peptide" evidence="10">
    <location>
        <begin position="1"/>
        <end position="37"/>
    </location>
</feature>
<evidence type="ECO:0000256" key="9">
    <source>
        <dbReference type="SAM" id="Coils"/>
    </source>
</evidence>
<dbReference type="InterPro" id="IPR013098">
    <property type="entry name" value="Ig_I-set"/>
</dbReference>
<evidence type="ECO:0000256" key="1">
    <source>
        <dbReference type="ARBA" id="ARBA00004167"/>
    </source>
</evidence>
<evidence type="ECO:0000256" key="8">
    <source>
        <dbReference type="ARBA" id="ARBA00023157"/>
    </source>
</evidence>
<dbReference type="PROSITE" id="PS51450">
    <property type="entry name" value="LRR"/>
    <property type="match status" value="5"/>
</dbReference>
<protein>
    <recommendedName>
        <fullName evidence="11">Ig-like domain-containing protein</fullName>
    </recommendedName>
</protein>
<accession>A0AAV0X8X9</accession>
<dbReference type="PROSITE" id="PS50835">
    <property type="entry name" value="IG_LIKE"/>
    <property type="match status" value="1"/>
</dbReference>
<evidence type="ECO:0000256" key="2">
    <source>
        <dbReference type="ARBA" id="ARBA00022614"/>
    </source>
</evidence>
<dbReference type="InterPro" id="IPR003591">
    <property type="entry name" value="Leu-rich_rpt_typical-subtyp"/>
</dbReference>
<evidence type="ECO:0000256" key="6">
    <source>
        <dbReference type="ARBA" id="ARBA00022989"/>
    </source>
</evidence>
<keyword evidence="8" id="KW-1015">Disulfide bond</keyword>
<evidence type="ECO:0000256" key="10">
    <source>
        <dbReference type="SAM" id="SignalP"/>
    </source>
</evidence>
<dbReference type="InterPro" id="IPR036179">
    <property type="entry name" value="Ig-like_dom_sf"/>
</dbReference>
<evidence type="ECO:0000313" key="12">
    <source>
        <dbReference type="EMBL" id="CAI6364363.1"/>
    </source>
</evidence>
<keyword evidence="6" id="KW-1133">Transmembrane helix</keyword>
<comment type="subcellular location">
    <subcellularLocation>
        <location evidence="1">Membrane</location>
        <topology evidence="1">Single-pass membrane protein</topology>
    </subcellularLocation>
</comment>
<keyword evidence="5" id="KW-0677">Repeat</keyword>
<dbReference type="PANTHER" id="PTHR24369:SF211">
    <property type="entry name" value="LEUCINE-RICH REPEAT-CONTAINING PROTEIN 15-LIKE"/>
    <property type="match status" value="1"/>
</dbReference>
<feature type="coiled-coil region" evidence="9">
    <location>
        <begin position="417"/>
        <end position="483"/>
    </location>
</feature>
<dbReference type="InterPro" id="IPR001611">
    <property type="entry name" value="Leu-rich_rpt"/>
</dbReference>
<dbReference type="SUPFAM" id="SSF52058">
    <property type="entry name" value="L domain-like"/>
    <property type="match status" value="1"/>
</dbReference>
<proteinExistence type="predicted"/>
<feature type="domain" description="Ig-like" evidence="11">
    <location>
        <begin position="298"/>
        <end position="334"/>
    </location>
</feature>
<dbReference type="Proteomes" id="UP001160148">
    <property type="component" value="Unassembled WGS sequence"/>
</dbReference>
<keyword evidence="7" id="KW-0472">Membrane</keyword>
<dbReference type="PANTHER" id="PTHR24369">
    <property type="entry name" value="ANTIGEN BSP, PUTATIVE-RELATED"/>
    <property type="match status" value="1"/>
</dbReference>
<keyword evidence="9" id="KW-0175">Coiled coil</keyword>
<dbReference type="SMART" id="SM00013">
    <property type="entry name" value="LRRNT"/>
    <property type="match status" value="1"/>
</dbReference>
<keyword evidence="3" id="KW-0812">Transmembrane</keyword>
<evidence type="ECO:0000256" key="7">
    <source>
        <dbReference type="ARBA" id="ARBA00023136"/>
    </source>
</evidence>
<dbReference type="InterPro" id="IPR007110">
    <property type="entry name" value="Ig-like_dom"/>
</dbReference>
<dbReference type="SMART" id="SM00369">
    <property type="entry name" value="LRR_TYP"/>
    <property type="match status" value="6"/>
</dbReference>
<evidence type="ECO:0000256" key="4">
    <source>
        <dbReference type="ARBA" id="ARBA00022729"/>
    </source>
</evidence>
<keyword evidence="2" id="KW-0433">Leucine-rich repeat</keyword>
<keyword evidence="4 10" id="KW-0732">Signal</keyword>
<dbReference type="SMART" id="SM00365">
    <property type="entry name" value="LRR_SD22"/>
    <property type="match status" value="6"/>
</dbReference>
<dbReference type="Pfam" id="PF07679">
    <property type="entry name" value="I-set"/>
    <property type="match status" value="1"/>
</dbReference>
<dbReference type="Gene3D" id="2.60.40.10">
    <property type="entry name" value="Immunoglobulins"/>
    <property type="match status" value="1"/>
</dbReference>
<dbReference type="Pfam" id="PF13855">
    <property type="entry name" value="LRR_8"/>
    <property type="match status" value="2"/>
</dbReference>
<dbReference type="GO" id="GO:0005886">
    <property type="term" value="C:plasma membrane"/>
    <property type="evidence" value="ECO:0007669"/>
    <property type="project" value="TreeGrafter"/>
</dbReference>
<name>A0AAV0X8X9_9HEMI</name>
<evidence type="ECO:0000256" key="5">
    <source>
        <dbReference type="ARBA" id="ARBA00022737"/>
    </source>
</evidence>
<keyword evidence="13" id="KW-1185">Reference proteome</keyword>
<sequence length="660" mass="74450">MTRSMHQDAAETVLRRTMVLLLLLLMFSSSSFPSVTAECPDNCSCEEELTVFCHGQGLDRIPVRIPPATKVLGLNRNKIRDIESLAYLTELRSLYLNQNEIRDIESLAHLTKLQFLALSYNKIRDIEPKSFTHLTELETLYLINNNISEVKNGAFSNLSKLQLLRLSGNKIENIEIGVFNNLTSLNELYLDDNQIHKLDLEMFKGLTKLNKLSLGNNMISSIPPGIFDSLTSLSRLQLNDNPLRCDCNMLLFVNAVKKSLTEGTLDITGRCDPFLSIYIEIYLISLEEITDKYLNCTPDIIVVPENKTVLVGEQLQLSCIALGDPEPFITWAKDDIDLELGQRVQQYKSSLEHFFFAQTTHNDWLEIDRQLLNIFQKVHKVLFSIYGAIHYAAENEISPLSRSALSSSQSDDILKAIAKLESSHQQLLKLNQQTSAQQSAQFEELKSNLGNISTQISDLKAENSNLRAELTALKSKIHLLESTPNTSSSQPPLLELIQELSERDKCSSNVIVYGFTESTSRTPQERIADDTKSVSDVFSNLSFKFPTDAKLFRLGKNVTNTPRPLKIILNSKAEAACLLSSLSEARKSHVNLPPGIKFVRDKSKLERKLLRQLHEELDHRKQNGEINLSINYINRIPQIISSISKNHTRGRLSHTSQLAA</sequence>
<dbReference type="EMBL" id="CARXXK010000003">
    <property type="protein sequence ID" value="CAI6364363.1"/>
    <property type="molecule type" value="Genomic_DNA"/>
</dbReference>
<evidence type="ECO:0000313" key="13">
    <source>
        <dbReference type="Proteomes" id="UP001160148"/>
    </source>
</evidence>
<evidence type="ECO:0000259" key="11">
    <source>
        <dbReference type="PROSITE" id="PS50835"/>
    </source>
</evidence>
<dbReference type="Gene3D" id="3.80.10.10">
    <property type="entry name" value="Ribonuclease Inhibitor"/>
    <property type="match status" value="2"/>
</dbReference>
<dbReference type="InterPro" id="IPR032675">
    <property type="entry name" value="LRR_dom_sf"/>
</dbReference>
<dbReference type="InterPro" id="IPR050541">
    <property type="entry name" value="LRR_TM_domain-containing"/>
</dbReference>
<gene>
    <name evidence="12" type="ORF">MEUPH1_LOCUS19200</name>
</gene>
<dbReference type="InterPro" id="IPR013783">
    <property type="entry name" value="Ig-like_fold"/>
</dbReference>
<organism evidence="12 13">
    <name type="scientific">Macrosiphum euphorbiae</name>
    <name type="common">potato aphid</name>
    <dbReference type="NCBI Taxonomy" id="13131"/>
    <lineage>
        <taxon>Eukaryota</taxon>
        <taxon>Metazoa</taxon>
        <taxon>Ecdysozoa</taxon>
        <taxon>Arthropoda</taxon>
        <taxon>Hexapoda</taxon>
        <taxon>Insecta</taxon>
        <taxon>Pterygota</taxon>
        <taxon>Neoptera</taxon>
        <taxon>Paraneoptera</taxon>
        <taxon>Hemiptera</taxon>
        <taxon>Sternorrhyncha</taxon>
        <taxon>Aphidomorpha</taxon>
        <taxon>Aphidoidea</taxon>
        <taxon>Aphididae</taxon>
        <taxon>Macrosiphini</taxon>
        <taxon>Macrosiphum</taxon>
    </lineage>
</organism>
<comment type="caution">
    <text evidence="12">The sequence shown here is derived from an EMBL/GenBank/DDBJ whole genome shotgun (WGS) entry which is preliminary data.</text>
</comment>